<sequence>DGEDNRPGMRGGHQMVIDVQTAVVVQKDFEENKLDKRTFLLFAFDTPIFFLPFFFQNGPSARSCHKMCIDIQRRQIYTLGRYLDSSVRNSKSLKSDFYRYDIDTNTWMLLSEDTAADGGPKLVFDHQMCMDSEKHMIYTFGGRILTCNGSVDDSRASEPQFSGLFAFNCQCQTWKLLREDSCNAGPEDIQSRIGHCMLFHSPILYCMTHEVPMTGFTQRATIDPELNEIHVLSGLSKDKEKREENVRNSFWIYDIVRNSW</sequence>
<accession>A0AAW0IIX6</accession>
<keyword evidence="2" id="KW-1185">Reference proteome</keyword>
<dbReference type="PANTHER" id="PTHR15526">
    <property type="entry name" value="MUSKELIN"/>
    <property type="match status" value="1"/>
</dbReference>
<dbReference type="PANTHER" id="PTHR15526:SF5">
    <property type="entry name" value="MUSKELIN"/>
    <property type="match status" value="1"/>
</dbReference>
<dbReference type="SUPFAM" id="SSF117281">
    <property type="entry name" value="Kelch motif"/>
    <property type="match status" value="1"/>
</dbReference>
<evidence type="ECO:0000313" key="1">
    <source>
        <dbReference type="EMBL" id="KAK7814081.1"/>
    </source>
</evidence>
<comment type="caution">
    <text evidence="1">The sequence shown here is derived from an EMBL/GenBank/DDBJ whole genome shotgun (WGS) entry which is preliminary data.</text>
</comment>
<feature type="non-terminal residue" evidence="1">
    <location>
        <position position="1"/>
    </location>
</feature>
<dbReference type="Gene3D" id="2.120.10.80">
    <property type="entry name" value="Kelch-type beta propeller"/>
    <property type="match status" value="1"/>
</dbReference>
<evidence type="ECO:0000313" key="2">
    <source>
        <dbReference type="Proteomes" id="UP001488838"/>
    </source>
</evidence>
<dbReference type="InterPro" id="IPR015915">
    <property type="entry name" value="Kelch-typ_b-propeller"/>
</dbReference>
<dbReference type="AlphaFoldDB" id="A0AAW0IIX6"/>
<reference evidence="1 2" key="1">
    <citation type="journal article" date="2023" name="bioRxiv">
        <title>Conserved and derived expression patterns and positive selection on dental genes reveal complex evolutionary context of ever-growing rodent molars.</title>
        <authorList>
            <person name="Calamari Z.T."/>
            <person name="Song A."/>
            <person name="Cohen E."/>
            <person name="Akter M."/>
            <person name="Roy R.D."/>
            <person name="Hallikas O."/>
            <person name="Christensen M.M."/>
            <person name="Li P."/>
            <person name="Marangoni P."/>
            <person name="Jernvall J."/>
            <person name="Klein O.D."/>
        </authorList>
    </citation>
    <scope>NUCLEOTIDE SEQUENCE [LARGE SCALE GENOMIC DNA]</scope>
    <source>
        <strain evidence="1">V071</strain>
    </source>
</reference>
<gene>
    <name evidence="1" type="ORF">U0070_020940</name>
</gene>
<proteinExistence type="predicted"/>
<dbReference type="InterPro" id="IPR052456">
    <property type="entry name" value="CTLH_complex_component"/>
</dbReference>
<name>A0AAW0IIX6_MYOGA</name>
<dbReference type="EMBL" id="JBBHLL010000126">
    <property type="protein sequence ID" value="KAK7814081.1"/>
    <property type="molecule type" value="Genomic_DNA"/>
</dbReference>
<organism evidence="1 2">
    <name type="scientific">Myodes glareolus</name>
    <name type="common">Bank vole</name>
    <name type="synonym">Clethrionomys glareolus</name>
    <dbReference type="NCBI Taxonomy" id="447135"/>
    <lineage>
        <taxon>Eukaryota</taxon>
        <taxon>Metazoa</taxon>
        <taxon>Chordata</taxon>
        <taxon>Craniata</taxon>
        <taxon>Vertebrata</taxon>
        <taxon>Euteleostomi</taxon>
        <taxon>Mammalia</taxon>
        <taxon>Eutheria</taxon>
        <taxon>Euarchontoglires</taxon>
        <taxon>Glires</taxon>
        <taxon>Rodentia</taxon>
        <taxon>Myomorpha</taxon>
        <taxon>Muroidea</taxon>
        <taxon>Cricetidae</taxon>
        <taxon>Arvicolinae</taxon>
        <taxon>Myodes</taxon>
    </lineage>
</organism>
<dbReference type="GO" id="GO:0005737">
    <property type="term" value="C:cytoplasm"/>
    <property type="evidence" value="ECO:0007669"/>
    <property type="project" value="TreeGrafter"/>
</dbReference>
<dbReference type="Proteomes" id="UP001488838">
    <property type="component" value="Unassembled WGS sequence"/>
</dbReference>
<protein>
    <submittedName>
        <fullName evidence="1">Uncharacterized protein</fullName>
    </submittedName>
</protein>